<dbReference type="WBParaSite" id="MhA1_Contig259.frz3.gene1">
    <property type="protein sequence ID" value="MhA1_Contig259.frz3.gene1"/>
    <property type="gene ID" value="MhA1_Contig259.frz3.gene1"/>
</dbReference>
<dbReference type="Proteomes" id="UP000095281">
    <property type="component" value="Unplaced"/>
</dbReference>
<reference evidence="2" key="1">
    <citation type="submission" date="2016-11" db="UniProtKB">
        <authorList>
            <consortium name="WormBaseParasite"/>
        </authorList>
    </citation>
    <scope>IDENTIFICATION</scope>
</reference>
<name>A0A1I8BJE6_MELHA</name>
<evidence type="ECO:0000313" key="1">
    <source>
        <dbReference type="Proteomes" id="UP000095281"/>
    </source>
</evidence>
<accession>A0A1I8BJE6</accession>
<proteinExistence type="predicted"/>
<dbReference type="AlphaFoldDB" id="A0A1I8BJE6"/>
<protein>
    <submittedName>
        <fullName evidence="2">GCV_T domain-containing protein</fullName>
    </submittedName>
</protein>
<organism evidence="1 2">
    <name type="scientific">Meloidogyne hapla</name>
    <name type="common">Root-knot nematode worm</name>
    <dbReference type="NCBI Taxonomy" id="6305"/>
    <lineage>
        <taxon>Eukaryota</taxon>
        <taxon>Metazoa</taxon>
        <taxon>Ecdysozoa</taxon>
        <taxon>Nematoda</taxon>
        <taxon>Chromadorea</taxon>
        <taxon>Rhabditida</taxon>
        <taxon>Tylenchina</taxon>
        <taxon>Tylenchomorpha</taxon>
        <taxon>Tylenchoidea</taxon>
        <taxon>Meloidogynidae</taxon>
        <taxon>Meloidogyninae</taxon>
        <taxon>Meloidogyne</taxon>
    </lineage>
</organism>
<sequence>MVHDLIGNSAKILLQNLDADKLLIQFGKYGRYQFGITCETSDILDHANGVFMLG</sequence>
<keyword evidence="1" id="KW-1185">Reference proteome</keyword>
<evidence type="ECO:0000313" key="2">
    <source>
        <dbReference type="WBParaSite" id="MhA1_Contig259.frz3.gene1"/>
    </source>
</evidence>